<keyword evidence="7" id="KW-1185">Reference proteome</keyword>
<dbReference type="InterPro" id="IPR004841">
    <property type="entry name" value="AA-permease/SLC12A_dom"/>
</dbReference>
<evidence type="ECO:0000259" key="6">
    <source>
        <dbReference type="Pfam" id="PF00324"/>
    </source>
</evidence>
<sequence>MLGNRTLSRDQFDICAKTTVVDNVTVATKLTELFCPHYNVTSAQCDEYFRFNNVTEIAGIPGAASGILKDNIWSNYLEKGEILEKADRLSVDVSGHKSNLHLYVYADIATSFTVLVGIFFPSVTGIMAGSNRSGDLKDAQKSIPIGTILAIVTTSL</sequence>
<dbReference type="Proteomes" id="UP000694871">
    <property type="component" value="Unplaced"/>
</dbReference>
<proteinExistence type="predicted"/>
<feature type="domain" description="Amino acid permease/ SLC12A" evidence="6">
    <location>
        <begin position="109"/>
        <end position="155"/>
    </location>
</feature>
<evidence type="ECO:0000313" key="7">
    <source>
        <dbReference type="Proteomes" id="UP000694871"/>
    </source>
</evidence>
<keyword evidence="2 5" id="KW-0812">Transmembrane</keyword>
<accession>A0ABM1LDK9</accession>
<dbReference type="Pfam" id="PF00324">
    <property type="entry name" value="AA_permease"/>
    <property type="match status" value="1"/>
</dbReference>
<evidence type="ECO:0000256" key="3">
    <source>
        <dbReference type="ARBA" id="ARBA00022989"/>
    </source>
</evidence>
<gene>
    <name evidence="8" type="primary">LOC107125097</name>
</gene>
<dbReference type="RefSeq" id="XP_015284046.1">
    <property type="nucleotide sequence ID" value="XM_015428560.1"/>
</dbReference>
<dbReference type="InterPro" id="IPR004842">
    <property type="entry name" value="SLC12A_fam"/>
</dbReference>
<evidence type="ECO:0000256" key="4">
    <source>
        <dbReference type="ARBA" id="ARBA00023136"/>
    </source>
</evidence>
<dbReference type="PANTHER" id="PTHR11827">
    <property type="entry name" value="SOLUTE CARRIER FAMILY 12, CATION COTRANSPORTERS"/>
    <property type="match status" value="1"/>
</dbReference>
<feature type="non-terminal residue" evidence="8">
    <location>
        <position position="156"/>
    </location>
</feature>
<evidence type="ECO:0000256" key="5">
    <source>
        <dbReference type="SAM" id="Phobius"/>
    </source>
</evidence>
<protein>
    <submittedName>
        <fullName evidence="8">Solute carrier family 12 member 4-like</fullName>
    </submittedName>
</protein>
<feature type="transmembrane region" description="Helical" evidence="5">
    <location>
        <begin position="102"/>
        <end position="123"/>
    </location>
</feature>
<organism evidence="7 8">
    <name type="scientific">Gekko japonicus</name>
    <name type="common">Schlegel's Japanese gecko</name>
    <dbReference type="NCBI Taxonomy" id="146911"/>
    <lineage>
        <taxon>Eukaryota</taxon>
        <taxon>Metazoa</taxon>
        <taxon>Chordata</taxon>
        <taxon>Craniata</taxon>
        <taxon>Vertebrata</taxon>
        <taxon>Euteleostomi</taxon>
        <taxon>Lepidosauria</taxon>
        <taxon>Squamata</taxon>
        <taxon>Bifurcata</taxon>
        <taxon>Gekkota</taxon>
        <taxon>Gekkonidae</taxon>
        <taxon>Gekkoninae</taxon>
        <taxon>Gekko</taxon>
    </lineage>
</organism>
<evidence type="ECO:0000256" key="2">
    <source>
        <dbReference type="ARBA" id="ARBA00022692"/>
    </source>
</evidence>
<evidence type="ECO:0000313" key="8">
    <source>
        <dbReference type="RefSeq" id="XP_015284046.1"/>
    </source>
</evidence>
<dbReference type="GeneID" id="107125097"/>
<dbReference type="Gene3D" id="1.20.1740.10">
    <property type="entry name" value="Amino acid/polyamine transporter I"/>
    <property type="match status" value="1"/>
</dbReference>
<name>A0ABM1LDK9_GEKJA</name>
<comment type="subcellular location">
    <subcellularLocation>
        <location evidence="1">Membrane</location>
        <topology evidence="1">Multi-pass membrane protein</topology>
    </subcellularLocation>
</comment>
<dbReference type="PANTHER" id="PTHR11827:SF46">
    <property type="entry name" value="SOLUTE CARRIER FAMILY 12 MEMBER 4"/>
    <property type="match status" value="1"/>
</dbReference>
<evidence type="ECO:0000256" key="1">
    <source>
        <dbReference type="ARBA" id="ARBA00004141"/>
    </source>
</evidence>
<keyword evidence="4 5" id="KW-0472">Membrane</keyword>
<reference evidence="8" key="1">
    <citation type="submission" date="2025-08" db="UniProtKB">
        <authorList>
            <consortium name="RefSeq"/>
        </authorList>
    </citation>
    <scope>IDENTIFICATION</scope>
</reference>
<keyword evidence="3 5" id="KW-1133">Transmembrane helix</keyword>